<dbReference type="EMBL" id="AMCI01002347">
    <property type="protein sequence ID" value="EJX02959.1"/>
    <property type="molecule type" value="Genomic_DNA"/>
</dbReference>
<comment type="caution">
    <text evidence="1">The sequence shown here is derived from an EMBL/GenBank/DDBJ whole genome shotgun (WGS) entry which is preliminary data.</text>
</comment>
<gene>
    <name evidence="1" type="ORF">EVA_08932</name>
</gene>
<dbReference type="AlphaFoldDB" id="J9G7W0"/>
<sequence>MPYPSYPVKSKNVRITNHSYLTCVNQDQSNRMPISSCSFIVKSIMLKIQMM</sequence>
<proteinExistence type="predicted"/>
<reference evidence="1" key="1">
    <citation type="journal article" date="2012" name="PLoS ONE">
        <title>Gene sets for utilization of primary and secondary nutrition supplies in the distal gut of endangered iberian lynx.</title>
        <authorList>
            <person name="Alcaide M."/>
            <person name="Messina E."/>
            <person name="Richter M."/>
            <person name="Bargiela R."/>
            <person name="Peplies J."/>
            <person name="Huws S.A."/>
            <person name="Newbold C.J."/>
            <person name="Golyshin P.N."/>
            <person name="Simon M.A."/>
            <person name="Lopez G."/>
            <person name="Yakimov M.M."/>
            <person name="Ferrer M."/>
        </authorList>
    </citation>
    <scope>NUCLEOTIDE SEQUENCE</scope>
</reference>
<name>J9G7W0_9ZZZZ</name>
<protein>
    <submittedName>
        <fullName evidence="1">Uncharacterized protein</fullName>
    </submittedName>
</protein>
<evidence type="ECO:0000313" key="1">
    <source>
        <dbReference type="EMBL" id="EJX02959.1"/>
    </source>
</evidence>
<organism evidence="1">
    <name type="scientific">gut metagenome</name>
    <dbReference type="NCBI Taxonomy" id="749906"/>
    <lineage>
        <taxon>unclassified sequences</taxon>
        <taxon>metagenomes</taxon>
        <taxon>organismal metagenomes</taxon>
    </lineage>
</organism>
<accession>J9G7W0</accession>